<evidence type="ECO:0000256" key="9">
    <source>
        <dbReference type="PROSITE-ProRule" id="PRU00192"/>
    </source>
</evidence>
<dbReference type="OrthoDB" id="635774at2759"/>
<feature type="region of interest" description="Disordered" evidence="11">
    <location>
        <begin position="1035"/>
        <end position="1055"/>
    </location>
</feature>
<feature type="region of interest" description="Disordered" evidence="11">
    <location>
        <begin position="593"/>
        <end position="732"/>
    </location>
</feature>
<feature type="region of interest" description="Disordered" evidence="11">
    <location>
        <begin position="1212"/>
        <end position="1241"/>
    </location>
</feature>
<dbReference type="Pfam" id="PF07714">
    <property type="entry name" value="PK_Tyr_Ser-Thr"/>
    <property type="match status" value="1"/>
</dbReference>
<dbReference type="PANTHER" id="PTHR24418">
    <property type="entry name" value="TYROSINE-PROTEIN KINASE"/>
    <property type="match status" value="1"/>
</dbReference>
<keyword evidence="4 10" id="KW-0547">Nucleotide-binding</keyword>
<gene>
    <name evidence="14" type="ORF">pdam_00003320</name>
</gene>
<evidence type="ECO:0000256" key="1">
    <source>
        <dbReference type="ARBA" id="ARBA00011903"/>
    </source>
</evidence>
<dbReference type="PROSITE" id="PS00109">
    <property type="entry name" value="PROTEIN_KINASE_TYR"/>
    <property type="match status" value="1"/>
</dbReference>
<evidence type="ECO:0000256" key="6">
    <source>
        <dbReference type="ARBA" id="ARBA00022840"/>
    </source>
</evidence>
<dbReference type="InterPro" id="IPR011009">
    <property type="entry name" value="Kinase-like_dom_sf"/>
</dbReference>
<dbReference type="Pfam" id="PF00018">
    <property type="entry name" value="SH3_1"/>
    <property type="match status" value="1"/>
</dbReference>
<keyword evidence="2 9" id="KW-0728">SH3 domain</keyword>
<evidence type="ECO:0000259" key="12">
    <source>
        <dbReference type="PROSITE" id="PS50002"/>
    </source>
</evidence>
<keyword evidence="3" id="KW-0808">Transferase</keyword>
<dbReference type="Gene3D" id="3.30.200.20">
    <property type="entry name" value="Phosphorylase Kinase, domain 1"/>
    <property type="match status" value="1"/>
</dbReference>
<dbReference type="EC" id="2.7.10.2" evidence="1"/>
<evidence type="ECO:0000256" key="7">
    <source>
        <dbReference type="ARBA" id="ARBA00023137"/>
    </source>
</evidence>
<dbReference type="CDD" id="cd09539">
    <property type="entry name" value="SAM_TNK-like"/>
    <property type="match status" value="1"/>
</dbReference>
<dbReference type="InterPro" id="IPR049587">
    <property type="entry name" value="TNK-like_SAM"/>
</dbReference>
<dbReference type="Gene3D" id="1.10.510.10">
    <property type="entry name" value="Transferase(Phosphotransferase) domain 1"/>
    <property type="match status" value="1"/>
</dbReference>
<dbReference type="Proteomes" id="UP000275408">
    <property type="component" value="Unassembled WGS sequence"/>
</dbReference>
<dbReference type="SUPFAM" id="SSF56112">
    <property type="entry name" value="Protein kinase-like (PK-like)"/>
    <property type="match status" value="1"/>
</dbReference>
<dbReference type="GO" id="GO:0004674">
    <property type="term" value="F:protein serine/threonine kinase activity"/>
    <property type="evidence" value="ECO:0007669"/>
    <property type="project" value="UniProtKB-EC"/>
</dbReference>
<dbReference type="PROSITE" id="PS50002">
    <property type="entry name" value="SH3"/>
    <property type="match status" value="1"/>
</dbReference>
<dbReference type="InterPro" id="IPR008266">
    <property type="entry name" value="Tyr_kinase_AS"/>
</dbReference>
<evidence type="ECO:0000256" key="11">
    <source>
        <dbReference type="SAM" id="MobiDB-lite"/>
    </source>
</evidence>
<dbReference type="InterPro" id="IPR001245">
    <property type="entry name" value="Ser-Thr/Tyr_kinase_cat_dom"/>
</dbReference>
<dbReference type="InterPro" id="IPR055175">
    <property type="entry name" value="ACK/TNK-like_SAM"/>
</dbReference>
<dbReference type="PROSITE" id="PS50011">
    <property type="entry name" value="PROTEIN_KINASE_DOM"/>
    <property type="match status" value="1"/>
</dbReference>
<feature type="compositionally biased region" description="Polar residues" evidence="11">
    <location>
        <begin position="712"/>
        <end position="732"/>
    </location>
</feature>
<evidence type="ECO:0000313" key="14">
    <source>
        <dbReference type="EMBL" id="RMX38250.1"/>
    </source>
</evidence>
<dbReference type="PROSITE" id="PS00107">
    <property type="entry name" value="PROTEIN_KINASE_ATP"/>
    <property type="match status" value="1"/>
</dbReference>
<dbReference type="Pfam" id="PF22931">
    <property type="entry name" value="SAM_TNK"/>
    <property type="match status" value="1"/>
</dbReference>
<dbReference type="EMBL" id="RCHS01004038">
    <property type="protein sequence ID" value="RMX38250.1"/>
    <property type="molecule type" value="Genomic_DNA"/>
</dbReference>
<evidence type="ECO:0000256" key="3">
    <source>
        <dbReference type="ARBA" id="ARBA00022679"/>
    </source>
</evidence>
<protein>
    <recommendedName>
        <fullName evidence="1">non-specific protein-tyrosine kinase</fullName>
        <ecNumber evidence="1">2.7.10.2</ecNumber>
    </recommendedName>
</protein>
<dbReference type="FunFam" id="1.10.510.10:FF:000521">
    <property type="entry name" value="Tyrosine-protein kinase pr2"/>
    <property type="match status" value="1"/>
</dbReference>
<dbReference type="PRINTS" id="PR00109">
    <property type="entry name" value="TYRKINASE"/>
</dbReference>
<dbReference type="SMART" id="SM00326">
    <property type="entry name" value="SH3"/>
    <property type="match status" value="1"/>
</dbReference>
<dbReference type="InterPro" id="IPR050198">
    <property type="entry name" value="Non-receptor_tyrosine_kinases"/>
</dbReference>
<dbReference type="Gene3D" id="1.10.150.50">
    <property type="entry name" value="Transcription Factor, Ets-1"/>
    <property type="match status" value="1"/>
</dbReference>
<dbReference type="InterPro" id="IPR017441">
    <property type="entry name" value="Protein_kinase_ATP_BS"/>
</dbReference>
<keyword evidence="6 10" id="KW-0067">ATP-binding</keyword>
<feature type="compositionally biased region" description="Basic and acidic residues" evidence="11">
    <location>
        <begin position="889"/>
        <end position="905"/>
    </location>
</feature>
<feature type="compositionally biased region" description="Polar residues" evidence="11">
    <location>
        <begin position="875"/>
        <end position="888"/>
    </location>
</feature>
<feature type="region of interest" description="Disordered" evidence="11">
    <location>
        <begin position="875"/>
        <end position="907"/>
    </location>
</feature>
<evidence type="ECO:0000256" key="2">
    <source>
        <dbReference type="ARBA" id="ARBA00022443"/>
    </source>
</evidence>
<keyword evidence="5" id="KW-0418">Kinase</keyword>
<feature type="binding site" evidence="10">
    <location>
        <position position="144"/>
    </location>
    <ligand>
        <name>ATP</name>
        <dbReference type="ChEBI" id="CHEBI:30616"/>
    </ligand>
</feature>
<evidence type="ECO:0000256" key="10">
    <source>
        <dbReference type="PROSITE-ProRule" id="PRU10141"/>
    </source>
</evidence>
<sequence>MDTTEEKRVRDLLKDIQLEQYYRQIHGKLHVTRLSHFDHVTEEDLDDLGMAKPEQRRLFEALKKAKKKSLFSSFRRKKSKKSESPVESTPERSSCYGVAGDSLTCVITEQSVSLYEMLGNGAFGYVRRGTWMKNSHKKVDVAVKCLKAWNDKAFQQMQMEFIKEANAMSLLDHPHIIRLHGVVLSAPMMLVTELAPLGCLLARLRDEPHNFTISGLSDFVVQIASGMAYLESHRFVHRDLAARNLLLQSYEKVKIGDFGMMRVLSDDDDHYTMHPSGKIPFAWCPQEVLKFRKFSHASDVWAFGITVLELFSYGEEPWPGLNGAEILDKVDLPSCERPKRPEHCPPEIYNILVSLCWSHEPHQRARFSMLKKLVDEAHPMNVAAVLPYESKSQQNLSFQEGDIITLLEASPDVSWWKGQNMSTRKVGMFPSEFVESGMRRAVSPVNTRTSLKPKSNITKRSKQCNQLPNCDCGSEHIYETPIFLYSPNSLKNGSSVSTTFSGQSVESDLASSTDVDSGYSSSVDVRRFRHLYDENSSGKQKARVENFYENASIRKQDTKDTTYELMYPASGPVSSPIPIPRQSTGELRFVRIQNDTSSTPPSRTGQKCPLDLNFSSPRLSAGETEAPSLVTQNTSTSLPPSSATELHENSPRLSRTVSPRPSKKSQWDSGEGETLAQDLLTFSKGAGGDKSSVRPNSKKAEEEDIYEELSGPFTSVPSNPKGSIVTNTSSSVPLTAHKKHSYENYALPLKQQLSSTKDHAKDQSINEADRSRCNSANQVLDEQELRDSRCNTWPSQQNYVNHKLKEAGLMPSDEGFYDNHKLRTTSDAFQPTSDACYDNWKISNKESESVGEFLREEQTPCYENVELQTVKHKVNNGNLSQKSGTSLGSHEETLSNQNKTREERCNNSSFTSHQKTCMYECMIPKYLQNGDLTQEYKKQGNTDSIYENCETVDYRKDNPEEVVGGMVIPRSIRQNDSNSRKLCRSLPTNCHCVGVAPGDPYGLLNMILEKRSQPLLTRVGSADAIRVNAWKDDPLTAGGPRESGDHLDLQGHPVPPPRWKRLARMKRPLSFTCCSHNQWEITISPELASVLSKRLNGSALGSSAWLKAGASSLNGHHSEAVEMGKPCLPPPSDQRDKITTKARNSSSNAYENVRLPCETPVQKNTPPELPPKLQWSNEKVSFQRTTQRARALHYENVNVVNDFHAVSQIAYDSSPPPLPRKLSKAKPTPIIPRRVDLEQQG</sequence>
<feature type="domain" description="SH3" evidence="12">
    <location>
        <begin position="377"/>
        <end position="439"/>
    </location>
</feature>
<evidence type="ECO:0000313" key="15">
    <source>
        <dbReference type="Proteomes" id="UP000275408"/>
    </source>
</evidence>
<dbReference type="GO" id="GO:0004715">
    <property type="term" value="F:non-membrane spanning protein tyrosine kinase activity"/>
    <property type="evidence" value="ECO:0007669"/>
    <property type="project" value="UniProtKB-EC"/>
</dbReference>
<comment type="caution">
    <text evidence="14">The sequence shown here is derived from an EMBL/GenBank/DDBJ whole genome shotgun (WGS) entry which is preliminary data.</text>
</comment>
<evidence type="ECO:0000256" key="5">
    <source>
        <dbReference type="ARBA" id="ARBA00022777"/>
    </source>
</evidence>
<dbReference type="InterPro" id="IPR001452">
    <property type="entry name" value="SH3_domain"/>
</dbReference>
<evidence type="ECO:0000259" key="13">
    <source>
        <dbReference type="PROSITE" id="PS50011"/>
    </source>
</evidence>
<comment type="catalytic activity">
    <reaction evidence="8">
        <text>L-threonyl-[protein] + ATP = O-phospho-L-threonyl-[protein] + ADP + H(+)</text>
        <dbReference type="Rhea" id="RHEA:46608"/>
        <dbReference type="Rhea" id="RHEA-COMP:11060"/>
        <dbReference type="Rhea" id="RHEA-COMP:11605"/>
        <dbReference type="ChEBI" id="CHEBI:15378"/>
        <dbReference type="ChEBI" id="CHEBI:30013"/>
        <dbReference type="ChEBI" id="CHEBI:30616"/>
        <dbReference type="ChEBI" id="CHEBI:61977"/>
        <dbReference type="ChEBI" id="CHEBI:456216"/>
        <dbReference type="EC" id="2.7.11.1"/>
    </reaction>
</comment>
<dbReference type="InterPro" id="IPR020635">
    <property type="entry name" value="Tyr_kinase_cat_dom"/>
</dbReference>
<feature type="compositionally biased region" description="Polar residues" evidence="11">
    <location>
        <begin position="593"/>
        <end position="605"/>
    </location>
</feature>
<keyword evidence="7" id="KW-0829">Tyrosine-protein kinase</keyword>
<dbReference type="InterPro" id="IPR000719">
    <property type="entry name" value="Prot_kinase_dom"/>
</dbReference>
<dbReference type="SMART" id="SM00219">
    <property type="entry name" value="TyrKc"/>
    <property type="match status" value="1"/>
</dbReference>
<name>A0A3M6TA24_POCDA</name>
<evidence type="ECO:0000256" key="8">
    <source>
        <dbReference type="ARBA" id="ARBA00047899"/>
    </source>
</evidence>
<dbReference type="STRING" id="46731.A0A3M6TA24"/>
<dbReference type="Gene3D" id="2.30.30.40">
    <property type="entry name" value="SH3 Domains"/>
    <property type="match status" value="1"/>
</dbReference>
<dbReference type="InterPro" id="IPR013761">
    <property type="entry name" value="SAM/pointed_sf"/>
</dbReference>
<accession>A0A3M6TA24</accession>
<proteinExistence type="predicted"/>
<dbReference type="GO" id="GO:0005524">
    <property type="term" value="F:ATP binding"/>
    <property type="evidence" value="ECO:0007669"/>
    <property type="project" value="UniProtKB-UniRule"/>
</dbReference>
<organism evidence="14 15">
    <name type="scientific">Pocillopora damicornis</name>
    <name type="common">Cauliflower coral</name>
    <name type="synonym">Millepora damicornis</name>
    <dbReference type="NCBI Taxonomy" id="46731"/>
    <lineage>
        <taxon>Eukaryota</taxon>
        <taxon>Metazoa</taxon>
        <taxon>Cnidaria</taxon>
        <taxon>Anthozoa</taxon>
        <taxon>Hexacorallia</taxon>
        <taxon>Scleractinia</taxon>
        <taxon>Astrocoeniina</taxon>
        <taxon>Pocilloporidae</taxon>
        <taxon>Pocillopora</taxon>
    </lineage>
</organism>
<dbReference type="AlphaFoldDB" id="A0A3M6TA24"/>
<feature type="domain" description="Protein kinase" evidence="13">
    <location>
        <begin position="112"/>
        <end position="381"/>
    </location>
</feature>
<keyword evidence="15" id="KW-1185">Reference proteome</keyword>
<evidence type="ECO:0000256" key="4">
    <source>
        <dbReference type="ARBA" id="ARBA00022741"/>
    </source>
</evidence>
<feature type="compositionally biased region" description="Polar residues" evidence="11">
    <location>
        <begin position="629"/>
        <end position="644"/>
    </location>
</feature>
<feature type="region of interest" description="Disordered" evidence="11">
    <location>
        <begin position="73"/>
        <end position="94"/>
    </location>
</feature>
<reference evidence="14 15" key="1">
    <citation type="journal article" date="2018" name="Sci. Rep.">
        <title>Comparative analysis of the Pocillopora damicornis genome highlights role of immune system in coral evolution.</title>
        <authorList>
            <person name="Cunning R."/>
            <person name="Bay R.A."/>
            <person name="Gillette P."/>
            <person name="Baker A.C."/>
            <person name="Traylor-Knowles N."/>
        </authorList>
    </citation>
    <scope>NUCLEOTIDE SEQUENCE [LARGE SCALE GENOMIC DNA]</scope>
    <source>
        <strain evidence="14">RSMAS</strain>
        <tissue evidence="14">Whole animal</tissue>
    </source>
</reference>
<dbReference type="SUPFAM" id="SSF50044">
    <property type="entry name" value="SH3-domain"/>
    <property type="match status" value="1"/>
</dbReference>
<dbReference type="InterPro" id="IPR036028">
    <property type="entry name" value="SH3-like_dom_sf"/>
</dbReference>